<dbReference type="InterPro" id="IPR023298">
    <property type="entry name" value="ATPase_P-typ_TM_dom_sf"/>
</dbReference>
<dbReference type="SFLD" id="SFLDF00027">
    <property type="entry name" value="p-type_atpase"/>
    <property type="match status" value="1"/>
</dbReference>
<accession>A0A6J7KCL9</accession>
<dbReference type="Gene3D" id="1.20.1110.10">
    <property type="entry name" value="Calcium-transporting ATPase, transmembrane domain"/>
    <property type="match status" value="1"/>
</dbReference>
<evidence type="ECO:0000256" key="11">
    <source>
        <dbReference type="SAM" id="Phobius"/>
    </source>
</evidence>
<feature type="transmembrane region" description="Helical" evidence="11">
    <location>
        <begin position="284"/>
        <end position="309"/>
    </location>
</feature>
<dbReference type="GO" id="GO:0005886">
    <property type="term" value="C:plasma membrane"/>
    <property type="evidence" value="ECO:0007669"/>
    <property type="project" value="UniProtKB-SubCell"/>
</dbReference>
<dbReference type="PROSITE" id="PS00154">
    <property type="entry name" value="ATPASE_E1_E2"/>
    <property type="match status" value="1"/>
</dbReference>
<dbReference type="InterPro" id="IPR050510">
    <property type="entry name" value="Cation_transp_ATPase_P-type"/>
</dbReference>
<dbReference type="InterPro" id="IPR001757">
    <property type="entry name" value="P_typ_ATPase"/>
</dbReference>
<dbReference type="AlphaFoldDB" id="A0A6J7KCL9"/>
<dbReference type="Pfam" id="PF13246">
    <property type="entry name" value="Cation_ATPase"/>
    <property type="match status" value="1"/>
</dbReference>
<dbReference type="InterPro" id="IPR018303">
    <property type="entry name" value="ATPase_P-typ_P_site"/>
</dbReference>
<dbReference type="InterPro" id="IPR006068">
    <property type="entry name" value="ATPase_P-typ_cation-transptr_C"/>
</dbReference>
<evidence type="ECO:0000256" key="8">
    <source>
        <dbReference type="ARBA" id="ARBA00022967"/>
    </source>
</evidence>
<evidence type="ECO:0000256" key="2">
    <source>
        <dbReference type="ARBA" id="ARBA00022475"/>
    </source>
</evidence>
<dbReference type="SUPFAM" id="SSF81660">
    <property type="entry name" value="Metal cation-transporting ATPase, ATP-binding domain N"/>
    <property type="match status" value="1"/>
</dbReference>
<dbReference type="Gene3D" id="3.40.1110.10">
    <property type="entry name" value="Calcium-transporting ATPase, cytoplasmic domain N"/>
    <property type="match status" value="1"/>
</dbReference>
<feature type="transmembrane region" description="Helical" evidence="11">
    <location>
        <begin position="820"/>
        <end position="840"/>
    </location>
</feature>
<dbReference type="Gene3D" id="2.70.150.10">
    <property type="entry name" value="Calcium-transporting ATPase, cytoplasmic transduction domain A"/>
    <property type="match status" value="1"/>
</dbReference>
<organism evidence="13">
    <name type="scientific">freshwater metagenome</name>
    <dbReference type="NCBI Taxonomy" id="449393"/>
    <lineage>
        <taxon>unclassified sequences</taxon>
        <taxon>metagenomes</taxon>
        <taxon>ecological metagenomes</taxon>
    </lineage>
</organism>
<dbReference type="Gene3D" id="3.40.50.1000">
    <property type="entry name" value="HAD superfamily/HAD-like"/>
    <property type="match status" value="1"/>
</dbReference>
<dbReference type="GO" id="GO:0016887">
    <property type="term" value="F:ATP hydrolysis activity"/>
    <property type="evidence" value="ECO:0007669"/>
    <property type="project" value="InterPro"/>
</dbReference>
<dbReference type="InterPro" id="IPR044492">
    <property type="entry name" value="P_typ_ATPase_HD_dom"/>
</dbReference>
<dbReference type="FunFam" id="2.70.150.10:FF:000160">
    <property type="entry name" value="Sarcoplasmic/endoplasmic reticulum calcium ATPase 1"/>
    <property type="match status" value="1"/>
</dbReference>
<dbReference type="SMART" id="SM00831">
    <property type="entry name" value="Cation_ATPase_N"/>
    <property type="match status" value="1"/>
</dbReference>
<dbReference type="SUPFAM" id="SSF56784">
    <property type="entry name" value="HAD-like"/>
    <property type="match status" value="1"/>
</dbReference>
<dbReference type="SUPFAM" id="SSF81665">
    <property type="entry name" value="Calcium ATPase, transmembrane domain M"/>
    <property type="match status" value="1"/>
</dbReference>
<feature type="transmembrane region" description="Helical" evidence="11">
    <location>
        <begin position="770"/>
        <end position="800"/>
    </location>
</feature>
<feature type="transmembrane region" description="Helical" evidence="11">
    <location>
        <begin position="727"/>
        <end position="749"/>
    </location>
</feature>
<evidence type="ECO:0000256" key="1">
    <source>
        <dbReference type="ARBA" id="ARBA00004651"/>
    </source>
</evidence>
<feature type="transmembrane region" description="Helical" evidence="11">
    <location>
        <begin position="700"/>
        <end position="721"/>
    </location>
</feature>
<feature type="transmembrane region" description="Helical" evidence="11">
    <location>
        <begin position="890"/>
        <end position="907"/>
    </location>
</feature>
<protein>
    <submittedName>
        <fullName evidence="13">Unannotated protein</fullName>
    </submittedName>
</protein>
<dbReference type="InterPro" id="IPR008250">
    <property type="entry name" value="ATPase_P-typ_transduc_dom_A_sf"/>
</dbReference>
<evidence type="ECO:0000259" key="12">
    <source>
        <dbReference type="SMART" id="SM00831"/>
    </source>
</evidence>
<evidence type="ECO:0000256" key="10">
    <source>
        <dbReference type="ARBA" id="ARBA00023136"/>
    </source>
</evidence>
<feature type="transmembrane region" description="Helical" evidence="11">
    <location>
        <begin position="860"/>
        <end position="884"/>
    </location>
</feature>
<dbReference type="NCBIfam" id="TIGR01494">
    <property type="entry name" value="ATPase_P-type"/>
    <property type="match status" value="2"/>
</dbReference>
<keyword evidence="8" id="KW-1278">Translocase</keyword>
<dbReference type="PRINTS" id="PR00120">
    <property type="entry name" value="HATPASE"/>
</dbReference>
<dbReference type="SFLD" id="SFLDG00002">
    <property type="entry name" value="C1.7:_P-type_atpase_like"/>
    <property type="match status" value="1"/>
</dbReference>
<name>A0A6J7KCL9_9ZZZZ</name>
<keyword evidence="4 11" id="KW-0812">Transmembrane</keyword>
<evidence type="ECO:0000313" key="13">
    <source>
        <dbReference type="EMBL" id="CAB4951972.1"/>
    </source>
</evidence>
<evidence type="ECO:0000256" key="7">
    <source>
        <dbReference type="ARBA" id="ARBA00022842"/>
    </source>
</evidence>
<comment type="subcellular location">
    <subcellularLocation>
        <location evidence="1">Cell membrane</location>
        <topology evidence="1">Multi-pass membrane protein</topology>
    </subcellularLocation>
</comment>
<keyword evidence="5" id="KW-0547">Nucleotide-binding</keyword>
<feature type="transmembrane region" description="Helical" evidence="11">
    <location>
        <begin position="251"/>
        <end position="278"/>
    </location>
</feature>
<gene>
    <name evidence="13" type="ORF">UFOPK3752_01715</name>
</gene>
<sequence>MGNQDKGADSEAATIDAQKPLQALFRDLRSDPHGLSDREATHRLAHHGPNELHRTSRRHPLRDLIDQLVHPLALLLWVAAGLSIITHTPALSLAIVLVICLNAGFAFVQERQGEQAVEALSHYLPQRAEVVREGQRREIEARDLVPGDVIVISEGVRVCADARLIEGALEIDASTLTGEALPVMRSADAPDTGAPLLQSPNVVFSGTACTGGEAVAVVVRTGMQTELGRIAAMTQRVVREPSPLEIQVRRLAWLISFAGVGVALAFIPLGALIAGLSIGDSVNFAIGLIVANVPEGLLPTITLALAVAVRELARKGALVKRLSAVETLGSTSVICTDKTGTLTENRMHAVAAWTPAGEISMGAALPVTPQDSVTVNAFGPAVRALLAEVLSRCNTSELDPSRPGQGVGDPTDLALLDAARALGADVDPQRRTANRLRMFHFDPQLRLMSTIDTETRGTVVHTKGAPEEVLARCTSLIDSEGIARPLTAALREEVASAVASYAARGLRLLAVASREIDGDVVPDRRDEAEAGLTMVGFVALLDPARPEVRAAVEACHTAGIRIIVVTGDHRLTAGEIAREVGIGGENPFTINADELDSLTEAEFDEFLVGTREIVLARSSPEMKMRVTDSLQQAGDIVAMTGDGVNDAPALRQADIGVAMGMNGTDVAREAATMVLTDDNFGTIVGAVEAGRRVYDNVRKFVLYIFAHATPEVVPFLVFALSGGRVPLPITVLQILAIDIGTETLPALALGRERAEPGLMDRPPRPRSERLIRGGLLIRAWLLLGGVSAVLVMGAFFWVLLDGGWTLGANVDAGSPLRETYLQATTMTFLAIVACQVGTAFAARTERASLFSIGVFSNRLLLWGIAFELVFSFAIVTIPVVAPALGMALPPWRHLAVLPLFPIIVWGIDELVRALRRRLVP</sequence>
<dbReference type="Pfam" id="PF00689">
    <property type="entry name" value="Cation_ATPase_C"/>
    <property type="match status" value="1"/>
</dbReference>
<feature type="domain" description="Cation-transporting P-type ATPase N-terminal" evidence="12">
    <location>
        <begin position="15"/>
        <end position="88"/>
    </location>
</feature>
<dbReference type="EMBL" id="CAFBND010000084">
    <property type="protein sequence ID" value="CAB4951972.1"/>
    <property type="molecule type" value="Genomic_DNA"/>
</dbReference>
<dbReference type="InterPro" id="IPR004014">
    <property type="entry name" value="ATPase_P-typ_cation-transptr_N"/>
</dbReference>
<keyword evidence="7" id="KW-0460">Magnesium</keyword>
<keyword evidence="2" id="KW-1003">Cell membrane</keyword>
<proteinExistence type="predicted"/>
<keyword evidence="3" id="KW-0597">Phosphoprotein</keyword>
<dbReference type="SUPFAM" id="SSF81653">
    <property type="entry name" value="Calcium ATPase, transduction domain A"/>
    <property type="match status" value="1"/>
</dbReference>
<dbReference type="PANTHER" id="PTHR43294:SF21">
    <property type="entry name" value="CATION TRANSPORTING ATPASE"/>
    <property type="match status" value="1"/>
</dbReference>
<evidence type="ECO:0000256" key="6">
    <source>
        <dbReference type="ARBA" id="ARBA00022840"/>
    </source>
</evidence>
<evidence type="ECO:0000256" key="3">
    <source>
        <dbReference type="ARBA" id="ARBA00022553"/>
    </source>
</evidence>
<dbReference type="InterPro" id="IPR059000">
    <property type="entry name" value="ATPase_P-type_domA"/>
</dbReference>
<dbReference type="InterPro" id="IPR023214">
    <property type="entry name" value="HAD_sf"/>
</dbReference>
<dbReference type="InterPro" id="IPR036412">
    <property type="entry name" value="HAD-like_sf"/>
</dbReference>
<dbReference type="PRINTS" id="PR00119">
    <property type="entry name" value="CATATPASE"/>
</dbReference>
<dbReference type="Pfam" id="PF00122">
    <property type="entry name" value="E1-E2_ATPase"/>
    <property type="match status" value="1"/>
</dbReference>
<dbReference type="Pfam" id="PF00690">
    <property type="entry name" value="Cation_ATPase_N"/>
    <property type="match status" value="1"/>
</dbReference>
<evidence type="ECO:0000256" key="5">
    <source>
        <dbReference type="ARBA" id="ARBA00022741"/>
    </source>
</evidence>
<reference evidence="13" key="1">
    <citation type="submission" date="2020-05" db="EMBL/GenBank/DDBJ databases">
        <authorList>
            <person name="Chiriac C."/>
            <person name="Salcher M."/>
            <person name="Ghai R."/>
            <person name="Kavagutti S V."/>
        </authorList>
    </citation>
    <scope>NUCLEOTIDE SEQUENCE</scope>
</reference>
<keyword evidence="6" id="KW-0067">ATP-binding</keyword>
<keyword evidence="9 11" id="KW-1133">Transmembrane helix</keyword>
<dbReference type="InterPro" id="IPR023299">
    <property type="entry name" value="ATPase_P-typ_cyto_dom_N"/>
</dbReference>
<dbReference type="GO" id="GO:0005524">
    <property type="term" value="F:ATP binding"/>
    <property type="evidence" value="ECO:0007669"/>
    <property type="project" value="UniProtKB-KW"/>
</dbReference>
<feature type="transmembrane region" description="Helical" evidence="11">
    <location>
        <begin position="91"/>
        <end position="108"/>
    </location>
</feature>
<evidence type="ECO:0000256" key="4">
    <source>
        <dbReference type="ARBA" id="ARBA00022692"/>
    </source>
</evidence>
<dbReference type="PANTHER" id="PTHR43294">
    <property type="entry name" value="SODIUM/POTASSIUM-TRANSPORTING ATPASE SUBUNIT ALPHA"/>
    <property type="match status" value="1"/>
</dbReference>
<dbReference type="SFLD" id="SFLDS00003">
    <property type="entry name" value="Haloacid_Dehalogenase"/>
    <property type="match status" value="1"/>
</dbReference>
<keyword evidence="10 11" id="KW-0472">Membrane</keyword>
<evidence type="ECO:0000256" key="9">
    <source>
        <dbReference type="ARBA" id="ARBA00022989"/>
    </source>
</evidence>